<evidence type="ECO:0000256" key="6">
    <source>
        <dbReference type="ARBA" id="ARBA00023136"/>
    </source>
</evidence>
<feature type="transmembrane region" description="Helical" evidence="9">
    <location>
        <begin position="12"/>
        <end position="29"/>
    </location>
</feature>
<organism evidence="11 12">
    <name type="scientific">Romanomermis culicivorax</name>
    <name type="common">Nematode worm</name>
    <dbReference type="NCBI Taxonomy" id="13658"/>
    <lineage>
        <taxon>Eukaryota</taxon>
        <taxon>Metazoa</taxon>
        <taxon>Ecdysozoa</taxon>
        <taxon>Nematoda</taxon>
        <taxon>Enoplea</taxon>
        <taxon>Dorylaimia</taxon>
        <taxon>Mermithida</taxon>
        <taxon>Mermithoidea</taxon>
        <taxon>Mermithidae</taxon>
        <taxon>Romanomermis</taxon>
    </lineage>
</organism>
<feature type="domain" description="Potassium channel" evidence="10">
    <location>
        <begin position="5"/>
        <end position="66"/>
    </location>
</feature>
<dbReference type="GO" id="GO:0015271">
    <property type="term" value="F:outward rectifier potassium channel activity"/>
    <property type="evidence" value="ECO:0007669"/>
    <property type="project" value="TreeGrafter"/>
</dbReference>
<accession>A0A915IA90</accession>
<dbReference type="SUPFAM" id="SSF81324">
    <property type="entry name" value="Voltage-gated potassium channels"/>
    <property type="match status" value="1"/>
</dbReference>
<evidence type="ECO:0000256" key="3">
    <source>
        <dbReference type="ARBA" id="ARBA00022692"/>
    </source>
</evidence>
<dbReference type="AlphaFoldDB" id="A0A915IA90"/>
<keyword evidence="7" id="KW-0407">Ion channel</keyword>
<evidence type="ECO:0000256" key="1">
    <source>
        <dbReference type="ARBA" id="ARBA00004141"/>
    </source>
</evidence>
<dbReference type="GO" id="GO:0005886">
    <property type="term" value="C:plasma membrane"/>
    <property type="evidence" value="ECO:0007669"/>
    <property type="project" value="TreeGrafter"/>
</dbReference>
<reference evidence="12" key="1">
    <citation type="submission" date="2022-11" db="UniProtKB">
        <authorList>
            <consortium name="WormBaseParasite"/>
        </authorList>
    </citation>
    <scope>IDENTIFICATION</scope>
</reference>
<sequence>MLGEHDWTFLDAFYYCFISLTTIGLGDYIPGDKVEQPNRGIYKILTTGYLIVGIICMMVFLAVLYDMPYLNLSRLFTPKDNFDGERSRLARKDSPSTNYTRQIDEEVTTPSTPPRQGTATNATEAPK</sequence>
<keyword evidence="6 9" id="KW-0472">Membrane</keyword>
<evidence type="ECO:0000256" key="9">
    <source>
        <dbReference type="SAM" id="Phobius"/>
    </source>
</evidence>
<evidence type="ECO:0000259" key="10">
    <source>
        <dbReference type="Pfam" id="PF07885"/>
    </source>
</evidence>
<dbReference type="PANTHER" id="PTHR11003">
    <property type="entry name" value="POTASSIUM CHANNEL, SUBFAMILY K"/>
    <property type="match status" value="1"/>
</dbReference>
<dbReference type="Gene3D" id="1.10.287.70">
    <property type="match status" value="1"/>
</dbReference>
<keyword evidence="4 9" id="KW-1133">Transmembrane helix</keyword>
<dbReference type="WBParaSite" id="nRc.2.0.1.t11094-RA">
    <property type="protein sequence ID" value="nRc.2.0.1.t11094-RA"/>
    <property type="gene ID" value="nRc.2.0.1.g11094"/>
</dbReference>
<feature type="transmembrane region" description="Helical" evidence="9">
    <location>
        <begin position="41"/>
        <end position="65"/>
    </location>
</feature>
<evidence type="ECO:0000313" key="11">
    <source>
        <dbReference type="Proteomes" id="UP000887565"/>
    </source>
</evidence>
<feature type="region of interest" description="Disordered" evidence="8">
    <location>
        <begin position="85"/>
        <end position="127"/>
    </location>
</feature>
<evidence type="ECO:0000256" key="7">
    <source>
        <dbReference type="ARBA" id="ARBA00023303"/>
    </source>
</evidence>
<evidence type="ECO:0000313" key="12">
    <source>
        <dbReference type="WBParaSite" id="nRc.2.0.1.t11094-RA"/>
    </source>
</evidence>
<keyword evidence="3 9" id="KW-0812">Transmembrane</keyword>
<dbReference type="Proteomes" id="UP000887565">
    <property type="component" value="Unplaced"/>
</dbReference>
<keyword evidence="5" id="KW-0406">Ion transport</keyword>
<keyword evidence="2" id="KW-0813">Transport</keyword>
<evidence type="ECO:0000256" key="4">
    <source>
        <dbReference type="ARBA" id="ARBA00022989"/>
    </source>
</evidence>
<keyword evidence="11" id="KW-1185">Reference proteome</keyword>
<name>A0A915IA90_ROMCU</name>
<comment type="subcellular location">
    <subcellularLocation>
        <location evidence="1">Membrane</location>
        <topology evidence="1">Multi-pass membrane protein</topology>
    </subcellularLocation>
</comment>
<evidence type="ECO:0000256" key="2">
    <source>
        <dbReference type="ARBA" id="ARBA00022448"/>
    </source>
</evidence>
<dbReference type="InterPro" id="IPR013099">
    <property type="entry name" value="K_chnl_dom"/>
</dbReference>
<protein>
    <submittedName>
        <fullName evidence="12">Potassium channel domain-containing protein</fullName>
    </submittedName>
</protein>
<proteinExistence type="predicted"/>
<dbReference type="Pfam" id="PF07885">
    <property type="entry name" value="Ion_trans_2"/>
    <property type="match status" value="1"/>
</dbReference>
<dbReference type="GO" id="GO:0030322">
    <property type="term" value="P:stabilization of membrane potential"/>
    <property type="evidence" value="ECO:0007669"/>
    <property type="project" value="TreeGrafter"/>
</dbReference>
<dbReference type="InterPro" id="IPR003280">
    <property type="entry name" value="2pore_dom_K_chnl"/>
</dbReference>
<evidence type="ECO:0000256" key="5">
    <source>
        <dbReference type="ARBA" id="ARBA00023065"/>
    </source>
</evidence>
<dbReference type="PANTHER" id="PTHR11003:SF249">
    <property type="entry name" value="TWO PORE POTASSIUM CHANNEL PROTEIN SUP-9"/>
    <property type="match status" value="1"/>
</dbReference>
<evidence type="ECO:0000256" key="8">
    <source>
        <dbReference type="SAM" id="MobiDB-lite"/>
    </source>
</evidence>
<feature type="compositionally biased region" description="Basic and acidic residues" evidence="8">
    <location>
        <begin position="85"/>
        <end position="94"/>
    </location>
</feature>
<feature type="compositionally biased region" description="Polar residues" evidence="8">
    <location>
        <begin position="108"/>
        <end position="127"/>
    </location>
</feature>
<dbReference type="GO" id="GO:0022841">
    <property type="term" value="F:potassium ion leak channel activity"/>
    <property type="evidence" value="ECO:0007669"/>
    <property type="project" value="TreeGrafter"/>
</dbReference>